<name>A0A9W6U4V1_9STRA</name>
<dbReference type="EMBL" id="BSXT01000375">
    <property type="protein sequence ID" value="GMF25991.1"/>
    <property type="molecule type" value="Genomic_DNA"/>
</dbReference>
<evidence type="ECO:0000313" key="1">
    <source>
        <dbReference type="EMBL" id="GMF25991.1"/>
    </source>
</evidence>
<reference evidence="1" key="1">
    <citation type="submission" date="2023-04" db="EMBL/GenBank/DDBJ databases">
        <title>Phytophthora fragariaefolia NBRC 109709.</title>
        <authorList>
            <person name="Ichikawa N."/>
            <person name="Sato H."/>
            <person name="Tonouchi N."/>
        </authorList>
    </citation>
    <scope>NUCLEOTIDE SEQUENCE</scope>
    <source>
        <strain evidence="1">NBRC 109709</strain>
    </source>
</reference>
<proteinExistence type="predicted"/>
<evidence type="ECO:0000313" key="2">
    <source>
        <dbReference type="Proteomes" id="UP001165121"/>
    </source>
</evidence>
<accession>A0A9W6U4V1</accession>
<gene>
    <name evidence="1" type="ORF">Pfra01_000478600</name>
</gene>
<keyword evidence="2" id="KW-1185">Reference proteome</keyword>
<dbReference type="OrthoDB" id="121944at2759"/>
<organism evidence="1 2">
    <name type="scientific">Phytophthora fragariaefolia</name>
    <dbReference type="NCBI Taxonomy" id="1490495"/>
    <lineage>
        <taxon>Eukaryota</taxon>
        <taxon>Sar</taxon>
        <taxon>Stramenopiles</taxon>
        <taxon>Oomycota</taxon>
        <taxon>Peronosporomycetes</taxon>
        <taxon>Peronosporales</taxon>
        <taxon>Peronosporaceae</taxon>
        <taxon>Phytophthora</taxon>
    </lineage>
</organism>
<protein>
    <submittedName>
        <fullName evidence="1">Unnamed protein product</fullName>
    </submittedName>
</protein>
<sequence>MNVFSLLDGFRYKEFPQKLWPFDLPAISQLVDLKSGERMGAYCCMLPCWSKKDFWSLGRLIHEFDDDEMETRFYYSGGSARDFTLASPDALREVVDAATDNTENVSRLLYPNLTGTSQMNRLRRSFVGNASDTAQSLSTVLGECHRFRIRSSYNLLQTTPSGSVSHLCLGTKNGTHITRWMCC</sequence>
<comment type="caution">
    <text evidence="1">The sequence shown here is derived from an EMBL/GenBank/DDBJ whole genome shotgun (WGS) entry which is preliminary data.</text>
</comment>
<dbReference type="Proteomes" id="UP001165121">
    <property type="component" value="Unassembled WGS sequence"/>
</dbReference>
<dbReference type="AlphaFoldDB" id="A0A9W6U4V1"/>